<evidence type="ECO:0000313" key="4">
    <source>
        <dbReference type="Proteomes" id="UP001140091"/>
    </source>
</evidence>
<evidence type="ECO:0000259" key="2">
    <source>
        <dbReference type="Pfam" id="PF20411"/>
    </source>
</evidence>
<gene>
    <name evidence="3" type="ORF">H1R20_g16151</name>
</gene>
<dbReference type="InterPro" id="IPR046520">
    <property type="entry name" value="DUF6697"/>
</dbReference>
<evidence type="ECO:0000256" key="1">
    <source>
        <dbReference type="SAM" id="MobiDB-lite"/>
    </source>
</evidence>
<feature type="region of interest" description="Disordered" evidence="1">
    <location>
        <begin position="479"/>
        <end position="556"/>
    </location>
</feature>
<feature type="non-terminal residue" evidence="3">
    <location>
        <position position="556"/>
    </location>
</feature>
<keyword evidence="4" id="KW-1185">Reference proteome</keyword>
<proteinExistence type="predicted"/>
<feature type="compositionally biased region" description="Acidic residues" evidence="1">
    <location>
        <begin position="520"/>
        <end position="540"/>
    </location>
</feature>
<dbReference type="OrthoDB" id="3176940at2759"/>
<reference evidence="3" key="1">
    <citation type="submission" date="2022-06" db="EMBL/GenBank/DDBJ databases">
        <title>Genome Sequence of Candolleomyces eurysporus.</title>
        <authorList>
            <person name="Buettner E."/>
        </authorList>
    </citation>
    <scope>NUCLEOTIDE SEQUENCE</scope>
    <source>
        <strain evidence="3">VTCC 930004</strain>
    </source>
</reference>
<feature type="domain" description="DUF6697" evidence="2">
    <location>
        <begin position="35"/>
        <end position="207"/>
    </location>
</feature>
<dbReference type="Proteomes" id="UP001140091">
    <property type="component" value="Unassembled WGS sequence"/>
</dbReference>
<feature type="domain" description="DUF6697" evidence="2">
    <location>
        <begin position="280"/>
        <end position="474"/>
    </location>
</feature>
<protein>
    <recommendedName>
        <fullName evidence="2">DUF6697 domain-containing protein</fullName>
    </recommendedName>
</protein>
<feature type="compositionally biased region" description="Basic residues" evidence="1">
    <location>
        <begin position="486"/>
        <end position="496"/>
    </location>
</feature>
<dbReference type="Pfam" id="PF20411">
    <property type="entry name" value="DUF6697"/>
    <property type="match status" value="2"/>
</dbReference>
<comment type="caution">
    <text evidence="3">The sequence shown here is derived from an EMBL/GenBank/DDBJ whole genome shotgun (WGS) entry which is preliminary data.</text>
</comment>
<name>A0A9W8ISE5_9AGAR</name>
<accession>A0A9W8ISE5</accession>
<evidence type="ECO:0000313" key="3">
    <source>
        <dbReference type="EMBL" id="KAJ2920944.1"/>
    </source>
</evidence>
<dbReference type="EMBL" id="JANBPK010001714">
    <property type="protein sequence ID" value="KAJ2920944.1"/>
    <property type="molecule type" value="Genomic_DNA"/>
</dbReference>
<sequence length="556" mass="63731">MQFDDELTNRRYQAADISTRPFPITASRATLNEKVSRRFMSTVYGGSSQDVFPAISPRKLEDHGLNDWMYPPLDYHPMAPRNPGEPGFYFSVDNGSRALEDGQVKRVFTRVTKSPRALWLYQGQYEVHLSESITKEEWQRQSLIVRNTWISQIQSQNWGSALRARIYARKLANPEPKPADIEQILEEGLDKSVTKEEVALALTRGDEVEVGPANPAIPLALAIQDEPNKLAVPLKKRKVKVKLEDVKFDDDLSNKRYKAHGISPYPVPLDVSRDLYEVMVPRLFMCSEYGGNSMEVFPNIGDKKFAKHGFRGFFYLCLDAHPQAPRIPGSPGLWFSVGYDQASEWEGGIVRAFTRIYTKPKALWQYQGQYQLRASESITKEEWARQTPEVRNTWISYLHTESWGGWTRAAIYGRKVFGRKPTSDEIDDILERGWDRKVTKEEVALALTRGEQRLTVYTMKCVGYDTNFQRHLIQNFRGWNPEDAKKKAKTGRKRPAKGTDGNPAKKKRRRVAEKSKDSETESESEESIIILDDDNDDGDEQPVYIARGTRSRPRRA</sequence>
<organism evidence="3 4">
    <name type="scientific">Candolleomyces eurysporus</name>
    <dbReference type="NCBI Taxonomy" id="2828524"/>
    <lineage>
        <taxon>Eukaryota</taxon>
        <taxon>Fungi</taxon>
        <taxon>Dikarya</taxon>
        <taxon>Basidiomycota</taxon>
        <taxon>Agaricomycotina</taxon>
        <taxon>Agaricomycetes</taxon>
        <taxon>Agaricomycetidae</taxon>
        <taxon>Agaricales</taxon>
        <taxon>Agaricineae</taxon>
        <taxon>Psathyrellaceae</taxon>
        <taxon>Candolleomyces</taxon>
    </lineage>
</organism>
<dbReference type="AlphaFoldDB" id="A0A9W8ISE5"/>